<dbReference type="CTD" id="78775275"/>
<feature type="region of interest" description="Disordered" evidence="1">
    <location>
        <begin position="1"/>
        <end position="36"/>
    </location>
</feature>
<protein>
    <submittedName>
        <fullName evidence="2">Uncharacterized protein</fullName>
    </submittedName>
</protein>
<reference evidence="2 3" key="1">
    <citation type="submission" date="2019-12" db="EMBL/GenBank/DDBJ databases">
        <title>Chromosome-level assembly of the Caenorhabditis remanei genome.</title>
        <authorList>
            <person name="Teterina A.A."/>
            <person name="Willis J.H."/>
            <person name="Phillips P.C."/>
        </authorList>
    </citation>
    <scope>NUCLEOTIDE SEQUENCE [LARGE SCALE GENOMIC DNA]</scope>
    <source>
        <strain evidence="2 3">PX506</strain>
        <tissue evidence="2">Whole organism</tissue>
    </source>
</reference>
<proteinExistence type="predicted"/>
<dbReference type="KEGG" id="crq:GCK72_011700"/>
<evidence type="ECO:0000313" key="2">
    <source>
        <dbReference type="EMBL" id="KAF1763434.1"/>
    </source>
</evidence>
<gene>
    <name evidence="2" type="ORF">GCK72_011700</name>
</gene>
<dbReference type="EMBL" id="WUAV01000003">
    <property type="protein sequence ID" value="KAF1763434.1"/>
    <property type="molecule type" value="Genomic_DNA"/>
</dbReference>
<dbReference type="AlphaFoldDB" id="A0A6A5H9E6"/>
<dbReference type="Proteomes" id="UP000483820">
    <property type="component" value="Chromosome III"/>
</dbReference>
<accession>A0A6A5H9E6</accession>
<dbReference type="RefSeq" id="XP_053588207.1">
    <property type="nucleotide sequence ID" value="XM_053728630.1"/>
</dbReference>
<name>A0A6A5H9E6_CAERE</name>
<dbReference type="GeneID" id="78775275"/>
<feature type="compositionally biased region" description="Basic and acidic residues" evidence="1">
    <location>
        <begin position="13"/>
        <end position="28"/>
    </location>
</feature>
<evidence type="ECO:0000313" key="3">
    <source>
        <dbReference type="Proteomes" id="UP000483820"/>
    </source>
</evidence>
<organism evidence="2 3">
    <name type="scientific">Caenorhabditis remanei</name>
    <name type="common">Caenorhabditis vulgaris</name>
    <dbReference type="NCBI Taxonomy" id="31234"/>
    <lineage>
        <taxon>Eukaryota</taxon>
        <taxon>Metazoa</taxon>
        <taxon>Ecdysozoa</taxon>
        <taxon>Nematoda</taxon>
        <taxon>Chromadorea</taxon>
        <taxon>Rhabditida</taxon>
        <taxon>Rhabditina</taxon>
        <taxon>Rhabditomorpha</taxon>
        <taxon>Rhabditoidea</taxon>
        <taxon>Rhabditidae</taxon>
        <taxon>Peloderinae</taxon>
        <taxon>Caenorhabditis</taxon>
    </lineage>
</organism>
<sequence>MERKHKSQPTVNKEIKPEVDREDFDMKISRPAPSPPAISMNLTRVINESIDEKRKDLGAGWRIAVQNSHGYFYE</sequence>
<evidence type="ECO:0000256" key="1">
    <source>
        <dbReference type="SAM" id="MobiDB-lite"/>
    </source>
</evidence>
<comment type="caution">
    <text evidence="2">The sequence shown here is derived from an EMBL/GenBank/DDBJ whole genome shotgun (WGS) entry which is preliminary data.</text>
</comment>